<evidence type="ECO:0000313" key="2">
    <source>
        <dbReference type="EMBL" id="KAG8490450.1"/>
    </source>
</evidence>
<protein>
    <recommendedName>
        <fullName evidence="4">DUF4283 domain-containing protein</fullName>
    </recommendedName>
</protein>
<dbReference type="EMBL" id="JAHUZN010000006">
    <property type="protein sequence ID" value="KAG8490450.1"/>
    <property type="molecule type" value="Genomic_DNA"/>
</dbReference>
<keyword evidence="3" id="KW-1185">Reference proteome</keyword>
<dbReference type="OrthoDB" id="1938170at2759"/>
<evidence type="ECO:0000256" key="1">
    <source>
        <dbReference type="SAM" id="MobiDB-lite"/>
    </source>
</evidence>
<proteinExistence type="predicted"/>
<evidence type="ECO:0008006" key="4">
    <source>
        <dbReference type="Google" id="ProtNLM"/>
    </source>
</evidence>
<sequence length="324" mass="36824">MEANIANMSLKNEEEESIPCEREPNNDDEDRRFCLVGRILIDCVIHFPSLKITMADLWHPLGGASVNFPPIEYRIWVHNLPYGVILEGLARKLGGSVGQFIQYSVAMISRGEQRYMKFRVKIDMRLALKREKADADKMTRGLRTIEIQEVIFGWNLPLRAPSRNELLAGSIWLTEELPSGIKKGNSSVGMELYGQGRRRIDGEDFSQGEWSMGQREAITEDTPRDRQPLISVLTRMEKVQGRCGFTNGIDVGAQGSKGGLSIGWKREDEVQLRSYSANHIDVVVMVKGRALTWRLTCFCGASEEHNRRESWNLLRRLGNSRDMP</sequence>
<dbReference type="Proteomes" id="UP000701853">
    <property type="component" value="Chromosome 6"/>
</dbReference>
<feature type="compositionally biased region" description="Polar residues" evidence="1">
    <location>
        <begin position="1"/>
        <end position="10"/>
    </location>
</feature>
<feature type="region of interest" description="Disordered" evidence="1">
    <location>
        <begin position="1"/>
        <end position="26"/>
    </location>
</feature>
<gene>
    <name evidence="2" type="ORF">CXB51_013621</name>
</gene>
<name>A0A8J5Z8H2_9ROSI</name>
<organism evidence="2 3">
    <name type="scientific">Gossypium anomalum</name>
    <dbReference type="NCBI Taxonomy" id="47600"/>
    <lineage>
        <taxon>Eukaryota</taxon>
        <taxon>Viridiplantae</taxon>
        <taxon>Streptophyta</taxon>
        <taxon>Embryophyta</taxon>
        <taxon>Tracheophyta</taxon>
        <taxon>Spermatophyta</taxon>
        <taxon>Magnoliopsida</taxon>
        <taxon>eudicotyledons</taxon>
        <taxon>Gunneridae</taxon>
        <taxon>Pentapetalae</taxon>
        <taxon>rosids</taxon>
        <taxon>malvids</taxon>
        <taxon>Malvales</taxon>
        <taxon>Malvaceae</taxon>
        <taxon>Malvoideae</taxon>
        <taxon>Gossypium</taxon>
    </lineage>
</organism>
<comment type="caution">
    <text evidence="2">The sequence shown here is derived from an EMBL/GenBank/DDBJ whole genome shotgun (WGS) entry which is preliminary data.</text>
</comment>
<evidence type="ECO:0000313" key="3">
    <source>
        <dbReference type="Proteomes" id="UP000701853"/>
    </source>
</evidence>
<dbReference type="AlphaFoldDB" id="A0A8J5Z8H2"/>
<reference evidence="2 3" key="1">
    <citation type="journal article" date="2021" name="bioRxiv">
        <title>The Gossypium anomalum genome as a resource for cotton improvement and evolutionary analysis of hybrid incompatibility.</title>
        <authorList>
            <person name="Grover C.E."/>
            <person name="Yuan D."/>
            <person name="Arick M.A."/>
            <person name="Miller E.R."/>
            <person name="Hu G."/>
            <person name="Peterson D.G."/>
            <person name="Wendel J.F."/>
            <person name="Udall J.A."/>
        </authorList>
    </citation>
    <scope>NUCLEOTIDE SEQUENCE [LARGE SCALE GENOMIC DNA]</scope>
    <source>
        <strain evidence="2">JFW-Udall</strain>
        <tissue evidence="2">Leaf</tissue>
    </source>
</reference>
<accession>A0A8J5Z8H2</accession>